<feature type="transmembrane region" description="Helical" evidence="1">
    <location>
        <begin position="21"/>
        <end position="42"/>
    </location>
</feature>
<dbReference type="InterPro" id="IPR052534">
    <property type="entry name" value="Extracell_DNA_Util/SecSys_Comp"/>
</dbReference>
<accession>A0A1G9LF83</accession>
<keyword evidence="1" id="KW-1133">Transmembrane helix</keyword>
<dbReference type="PANTHER" id="PTHR40278">
    <property type="entry name" value="DNA UTILIZATION PROTEIN HOFN"/>
    <property type="match status" value="1"/>
</dbReference>
<evidence type="ECO:0000256" key="1">
    <source>
        <dbReference type="SAM" id="Phobius"/>
    </source>
</evidence>
<evidence type="ECO:0000313" key="2">
    <source>
        <dbReference type="EMBL" id="SDL60536.1"/>
    </source>
</evidence>
<dbReference type="Pfam" id="PF05137">
    <property type="entry name" value="PilN"/>
    <property type="match status" value="1"/>
</dbReference>
<dbReference type="OrthoDB" id="1634262at2"/>
<dbReference type="PANTHER" id="PTHR40278:SF1">
    <property type="entry name" value="DNA UTILIZATION PROTEIN HOFN"/>
    <property type="match status" value="1"/>
</dbReference>
<reference evidence="2 3" key="1">
    <citation type="submission" date="2016-10" db="EMBL/GenBank/DDBJ databases">
        <authorList>
            <person name="de Groot N.N."/>
        </authorList>
    </citation>
    <scope>NUCLEOTIDE SEQUENCE [LARGE SCALE GENOMIC DNA]</scope>
    <source>
        <strain evidence="2 3">DSM 1736</strain>
    </source>
</reference>
<evidence type="ECO:0000313" key="3">
    <source>
        <dbReference type="Proteomes" id="UP000214880"/>
    </source>
</evidence>
<keyword evidence="1" id="KW-0812">Transmembrane</keyword>
<gene>
    <name evidence="2" type="ORF">SAMN04488502_101329</name>
</gene>
<sequence length="183" mass="20135">MIRINLLPPAERPPGAPLSRILFIIAPVCAGIALSIWGYGIFTIHQLENELHTVDIQYELLRPAQERMAAAGVKQQQITEKNHVLLKLTTERNSWQTIMTHIGLLTTADVWLTEVSLVQNNALKLKGMAGGYPALAAFIARLEQDELLTNATLLSIEKVKETAAQTTAAARFEVLVGIKGMEL</sequence>
<proteinExistence type="predicted"/>
<organism evidence="2 3">
    <name type="scientific">Dendrosporobacter quercicolus</name>
    <dbReference type="NCBI Taxonomy" id="146817"/>
    <lineage>
        <taxon>Bacteria</taxon>
        <taxon>Bacillati</taxon>
        <taxon>Bacillota</taxon>
        <taxon>Negativicutes</taxon>
        <taxon>Selenomonadales</taxon>
        <taxon>Sporomusaceae</taxon>
        <taxon>Dendrosporobacter</taxon>
    </lineage>
</organism>
<name>A0A1G9LF83_9FIRM</name>
<keyword evidence="1" id="KW-0472">Membrane</keyword>
<protein>
    <submittedName>
        <fullName evidence="2">Type IV pilus assembly protein PilN</fullName>
    </submittedName>
</protein>
<dbReference type="EMBL" id="FNHB01000001">
    <property type="protein sequence ID" value="SDL60536.1"/>
    <property type="molecule type" value="Genomic_DNA"/>
</dbReference>
<keyword evidence="3" id="KW-1185">Reference proteome</keyword>
<dbReference type="InterPro" id="IPR007813">
    <property type="entry name" value="PilN"/>
</dbReference>
<dbReference type="AlphaFoldDB" id="A0A1G9LF83"/>
<dbReference type="Proteomes" id="UP000214880">
    <property type="component" value="Unassembled WGS sequence"/>
</dbReference>
<dbReference type="RefSeq" id="WP_092067630.1">
    <property type="nucleotide sequence ID" value="NZ_FNHB01000001.1"/>
</dbReference>
<dbReference type="STRING" id="146817.SAMN04488502_101329"/>